<keyword evidence="5" id="KW-0732">Signal</keyword>
<dbReference type="SMART" id="SM00028">
    <property type="entry name" value="TPR"/>
    <property type="match status" value="3"/>
</dbReference>
<dbReference type="InterPro" id="IPR013105">
    <property type="entry name" value="TPR_2"/>
</dbReference>
<proteinExistence type="predicted"/>
<dbReference type="RefSeq" id="WP_194451964.1">
    <property type="nucleotide sequence ID" value="NZ_CP063849.1"/>
</dbReference>
<dbReference type="Pfam" id="PF07719">
    <property type="entry name" value="TPR_2"/>
    <property type="match status" value="1"/>
</dbReference>
<keyword evidence="7" id="KW-1185">Reference proteome</keyword>
<feature type="repeat" description="TPR" evidence="3">
    <location>
        <begin position="47"/>
        <end position="80"/>
    </location>
</feature>
<sequence>MRVFIVSLFLSLCAVASDVDRAQKLYDHTDYQAALDALNKSSEGKTAVGWELAGKASYQLGDFKKSIEYFEKAVQANPNNSVYVNWLGRAWGRRAETANPFMAPGYASKARQFFEKAVALNPKDVEAVNDLFSYYLEAPGFLGGGMDKAMTLAEQIRTNDAAEYHFALAQIAQRRKQYDLAEGQLRKAVDLAPKQVGRVIDLARFLARRGKYGESETIFQQAAKVDPNAKRILYARAESYIDTNRNLDVARKLLNEYLQAPLSPEDPSREDARRLLKRVTAD</sequence>
<feature type="signal peptide" evidence="5">
    <location>
        <begin position="1"/>
        <end position="16"/>
    </location>
</feature>
<dbReference type="EMBL" id="CP063849">
    <property type="protein sequence ID" value="QOY90299.1"/>
    <property type="molecule type" value="Genomic_DNA"/>
</dbReference>
<dbReference type="InterPro" id="IPR019734">
    <property type="entry name" value="TPR_rpt"/>
</dbReference>
<dbReference type="AlphaFoldDB" id="A0A7S7NW62"/>
<dbReference type="InterPro" id="IPR051685">
    <property type="entry name" value="Ycf3/AcsC/BcsC/TPR_MFPF"/>
</dbReference>
<gene>
    <name evidence="6" type="ORF">IRI77_10185</name>
</gene>
<dbReference type="SUPFAM" id="SSF48452">
    <property type="entry name" value="TPR-like"/>
    <property type="match status" value="1"/>
</dbReference>
<evidence type="ECO:0000256" key="1">
    <source>
        <dbReference type="ARBA" id="ARBA00022737"/>
    </source>
</evidence>
<accession>A0A7S7NW62</accession>
<dbReference type="PROSITE" id="PS50005">
    <property type="entry name" value="TPR"/>
    <property type="match status" value="2"/>
</dbReference>
<reference evidence="6 7" key="1">
    <citation type="submission" date="2020-10" db="EMBL/GenBank/DDBJ databases">
        <title>Complete genome sequence of Paludibaculum fermentans P105T, a facultatively anaerobic acidobacterium capable of dissimilatory Fe(III) reduction.</title>
        <authorList>
            <person name="Dedysh S.N."/>
            <person name="Beletsky A.V."/>
            <person name="Kulichevskaya I.S."/>
            <person name="Mardanov A.V."/>
            <person name="Ravin N.V."/>
        </authorList>
    </citation>
    <scope>NUCLEOTIDE SEQUENCE [LARGE SCALE GENOMIC DNA]</scope>
    <source>
        <strain evidence="6 7">P105</strain>
    </source>
</reference>
<dbReference type="PANTHER" id="PTHR44943">
    <property type="entry name" value="CELLULOSE SYNTHASE OPERON PROTEIN C"/>
    <property type="match status" value="1"/>
</dbReference>
<dbReference type="Gene3D" id="1.25.40.10">
    <property type="entry name" value="Tetratricopeptide repeat domain"/>
    <property type="match status" value="2"/>
</dbReference>
<feature type="repeat" description="TPR" evidence="3">
    <location>
        <begin position="162"/>
        <end position="195"/>
    </location>
</feature>
<feature type="region of interest" description="Disordered" evidence="4">
    <location>
        <begin position="262"/>
        <end position="282"/>
    </location>
</feature>
<keyword evidence="1" id="KW-0677">Repeat</keyword>
<feature type="chain" id="PRO_5032430085" evidence="5">
    <location>
        <begin position="17"/>
        <end position="282"/>
    </location>
</feature>
<dbReference type="PANTHER" id="PTHR44943:SF8">
    <property type="entry name" value="TPR REPEAT-CONTAINING PROTEIN MJ0263"/>
    <property type="match status" value="1"/>
</dbReference>
<dbReference type="Proteomes" id="UP000593892">
    <property type="component" value="Chromosome"/>
</dbReference>
<evidence type="ECO:0000313" key="7">
    <source>
        <dbReference type="Proteomes" id="UP000593892"/>
    </source>
</evidence>
<feature type="compositionally biased region" description="Basic and acidic residues" evidence="4">
    <location>
        <begin position="266"/>
        <end position="282"/>
    </location>
</feature>
<organism evidence="6 7">
    <name type="scientific">Paludibaculum fermentans</name>
    <dbReference type="NCBI Taxonomy" id="1473598"/>
    <lineage>
        <taxon>Bacteria</taxon>
        <taxon>Pseudomonadati</taxon>
        <taxon>Acidobacteriota</taxon>
        <taxon>Terriglobia</taxon>
        <taxon>Bryobacterales</taxon>
        <taxon>Bryobacteraceae</taxon>
        <taxon>Paludibaculum</taxon>
    </lineage>
</organism>
<name>A0A7S7NW62_PALFE</name>
<evidence type="ECO:0000256" key="4">
    <source>
        <dbReference type="SAM" id="MobiDB-lite"/>
    </source>
</evidence>
<dbReference type="Pfam" id="PF13432">
    <property type="entry name" value="TPR_16"/>
    <property type="match status" value="2"/>
</dbReference>
<evidence type="ECO:0000256" key="5">
    <source>
        <dbReference type="SAM" id="SignalP"/>
    </source>
</evidence>
<dbReference type="KEGG" id="pfer:IRI77_10185"/>
<evidence type="ECO:0000256" key="3">
    <source>
        <dbReference type="PROSITE-ProRule" id="PRU00339"/>
    </source>
</evidence>
<keyword evidence="2 3" id="KW-0802">TPR repeat</keyword>
<protein>
    <submittedName>
        <fullName evidence="6">Tetratricopeptide repeat protein</fullName>
    </submittedName>
</protein>
<evidence type="ECO:0000313" key="6">
    <source>
        <dbReference type="EMBL" id="QOY90299.1"/>
    </source>
</evidence>
<evidence type="ECO:0000256" key="2">
    <source>
        <dbReference type="ARBA" id="ARBA00022803"/>
    </source>
</evidence>
<dbReference type="InterPro" id="IPR011990">
    <property type="entry name" value="TPR-like_helical_dom_sf"/>
</dbReference>